<organism evidence="1">
    <name type="scientific">marine metagenome</name>
    <dbReference type="NCBI Taxonomy" id="408172"/>
    <lineage>
        <taxon>unclassified sequences</taxon>
        <taxon>metagenomes</taxon>
        <taxon>ecological metagenomes</taxon>
    </lineage>
</organism>
<dbReference type="EMBL" id="UINC01073470">
    <property type="protein sequence ID" value="SVC09887.1"/>
    <property type="molecule type" value="Genomic_DNA"/>
</dbReference>
<proteinExistence type="predicted"/>
<dbReference type="AlphaFoldDB" id="A0A382JF83"/>
<sequence>MDNNTHYGTVKDWDEEFFKENGYMK</sequence>
<gene>
    <name evidence="1" type="ORF">METZ01_LOCUS262741</name>
</gene>
<name>A0A382JF83_9ZZZZ</name>
<protein>
    <submittedName>
        <fullName evidence="1">Uncharacterized protein</fullName>
    </submittedName>
</protein>
<reference evidence="1" key="1">
    <citation type="submission" date="2018-05" db="EMBL/GenBank/DDBJ databases">
        <authorList>
            <person name="Lanie J.A."/>
            <person name="Ng W.-L."/>
            <person name="Kazmierczak K.M."/>
            <person name="Andrzejewski T.M."/>
            <person name="Davidsen T.M."/>
            <person name="Wayne K.J."/>
            <person name="Tettelin H."/>
            <person name="Glass J.I."/>
            <person name="Rusch D."/>
            <person name="Podicherti R."/>
            <person name="Tsui H.-C.T."/>
            <person name="Winkler M.E."/>
        </authorList>
    </citation>
    <scope>NUCLEOTIDE SEQUENCE</scope>
</reference>
<accession>A0A382JF83</accession>
<evidence type="ECO:0000313" key="1">
    <source>
        <dbReference type="EMBL" id="SVC09887.1"/>
    </source>
</evidence>